<gene>
    <name evidence="1" type="ORF">FYJ63_02015</name>
    <name evidence="2" type="ORF">FYJ63_05315</name>
</gene>
<name>A0A7K0K0L9_9ACTO</name>
<organism evidence="1 3">
    <name type="scientific">Mobiluncus porci</name>
    <dbReference type="NCBI Taxonomy" id="2652278"/>
    <lineage>
        <taxon>Bacteria</taxon>
        <taxon>Bacillati</taxon>
        <taxon>Actinomycetota</taxon>
        <taxon>Actinomycetes</taxon>
        <taxon>Actinomycetales</taxon>
        <taxon>Actinomycetaceae</taxon>
        <taxon>Mobiluncus</taxon>
    </lineage>
</organism>
<dbReference type="EMBL" id="VUMY01000007">
    <property type="protein sequence ID" value="MST49655.1"/>
    <property type="molecule type" value="Genomic_DNA"/>
</dbReference>
<dbReference type="EMBL" id="VUMY01000003">
    <property type="protein sequence ID" value="MST49037.1"/>
    <property type="molecule type" value="Genomic_DNA"/>
</dbReference>
<evidence type="ECO:0000313" key="3">
    <source>
        <dbReference type="Proteomes" id="UP000442535"/>
    </source>
</evidence>
<accession>A0A7K0K0L9</accession>
<keyword evidence="3" id="KW-1185">Reference proteome</keyword>
<dbReference type="Proteomes" id="UP000442535">
    <property type="component" value="Unassembled WGS sequence"/>
</dbReference>
<sequence length="46" mass="5603">TEVEFATLNWVHWWNNERLHEALEYRTPAEIIDMYNQTRVSELTPV</sequence>
<proteinExistence type="predicted"/>
<dbReference type="AlphaFoldDB" id="A0A7K0K0L9"/>
<evidence type="ECO:0000313" key="2">
    <source>
        <dbReference type="EMBL" id="MST49655.1"/>
    </source>
</evidence>
<evidence type="ECO:0000313" key="1">
    <source>
        <dbReference type="EMBL" id="MST49037.1"/>
    </source>
</evidence>
<feature type="non-terminal residue" evidence="1">
    <location>
        <position position="1"/>
    </location>
</feature>
<reference evidence="1 3" key="1">
    <citation type="submission" date="2019-08" db="EMBL/GenBank/DDBJ databases">
        <title>In-depth cultivation of the pig gut microbiome towards novel bacterial diversity and tailored functional studies.</title>
        <authorList>
            <person name="Wylensek D."/>
            <person name="Hitch T.C.A."/>
            <person name="Clavel T."/>
        </authorList>
    </citation>
    <scope>NUCLEOTIDE SEQUENCE [LARGE SCALE GENOMIC DNA]</scope>
    <source>
        <strain evidence="1 3">RF-GAM-744-WT-7</strain>
    </source>
</reference>
<comment type="caution">
    <text evidence="1">The sequence shown here is derived from an EMBL/GenBank/DDBJ whole genome shotgun (WGS) entry which is preliminary data.</text>
</comment>
<protein>
    <submittedName>
        <fullName evidence="1">Transposase</fullName>
    </submittedName>
</protein>